<feature type="chain" id="PRO_5032489821" evidence="4">
    <location>
        <begin position="22"/>
        <end position="169"/>
    </location>
</feature>
<feature type="signal peptide" evidence="4">
    <location>
        <begin position="1"/>
        <end position="21"/>
    </location>
</feature>
<dbReference type="PANTHER" id="PTHR46344">
    <property type="entry name" value="OS02G0202900 PROTEIN"/>
    <property type="match status" value="1"/>
</dbReference>
<dbReference type="AlphaFoldDB" id="A0A821GQ44"/>
<dbReference type="Gene3D" id="2.120.10.80">
    <property type="entry name" value="Kelch-type beta propeller"/>
    <property type="match status" value="1"/>
</dbReference>
<protein>
    <submittedName>
        <fullName evidence="5">Uncharacterized protein</fullName>
    </submittedName>
</protein>
<dbReference type="Proteomes" id="UP000663862">
    <property type="component" value="Unassembled WGS sequence"/>
</dbReference>
<evidence type="ECO:0000313" key="5">
    <source>
        <dbReference type="EMBL" id="CAF4667084.1"/>
    </source>
</evidence>
<proteinExistence type="predicted"/>
<dbReference type="PANTHER" id="PTHR46344:SF27">
    <property type="entry name" value="KELCH REPEAT SUPERFAMILY PROTEIN"/>
    <property type="match status" value="1"/>
</dbReference>
<keyword evidence="4" id="KW-0732">Signal</keyword>
<sequence>MLYIGLIFSLALLHCPHQSIKQELPQLNIDFAMNAQLVLLDDDLIIFQRFASIMLGWSDTSSMHIERYESISAVLTNGKVLMIGGANNRGILNSTELHDPLSGTWTIVNSMNDIRFLQAVSVLLDRIVLVTGGEDACVGPLNTSELYDPSTNMWTTDSTQSDKPLKITR</sequence>
<feature type="compositionally biased region" description="Polar residues" evidence="3">
    <location>
        <begin position="150"/>
        <end position="162"/>
    </location>
</feature>
<dbReference type="SMART" id="SM00612">
    <property type="entry name" value="Kelch"/>
    <property type="match status" value="1"/>
</dbReference>
<accession>A0A821GQ44</accession>
<evidence type="ECO:0000256" key="2">
    <source>
        <dbReference type="ARBA" id="ARBA00022737"/>
    </source>
</evidence>
<dbReference type="SUPFAM" id="SSF117281">
    <property type="entry name" value="Kelch motif"/>
    <property type="match status" value="1"/>
</dbReference>
<dbReference type="InterPro" id="IPR015915">
    <property type="entry name" value="Kelch-typ_b-propeller"/>
</dbReference>
<evidence type="ECO:0000313" key="6">
    <source>
        <dbReference type="Proteomes" id="UP000663862"/>
    </source>
</evidence>
<evidence type="ECO:0000256" key="4">
    <source>
        <dbReference type="SAM" id="SignalP"/>
    </source>
</evidence>
<dbReference type="InterPro" id="IPR006652">
    <property type="entry name" value="Kelch_1"/>
</dbReference>
<evidence type="ECO:0000256" key="3">
    <source>
        <dbReference type="SAM" id="MobiDB-lite"/>
    </source>
</evidence>
<comment type="caution">
    <text evidence="5">The sequence shown here is derived from an EMBL/GenBank/DDBJ whole genome shotgun (WGS) entry which is preliminary data.</text>
</comment>
<dbReference type="EMBL" id="CAJOBQ010006119">
    <property type="protein sequence ID" value="CAF4667084.1"/>
    <property type="molecule type" value="Genomic_DNA"/>
</dbReference>
<organism evidence="5 6">
    <name type="scientific">Rotaria socialis</name>
    <dbReference type="NCBI Taxonomy" id="392032"/>
    <lineage>
        <taxon>Eukaryota</taxon>
        <taxon>Metazoa</taxon>
        <taxon>Spiralia</taxon>
        <taxon>Gnathifera</taxon>
        <taxon>Rotifera</taxon>
        <taxon>Eurotatoria</taxon>
        <taxon>Bdelloidea</taxon>
        <taxon>Philodinida</taxon>
        <taxon>Philodinidae</taxon>
        <taxon>Rotaria</taxon>
    </lineage>
</organism>
<dbReference type="Pfam" id="PF01344">
    <property type="entry name" value="Kelch_1"/>
    <property type="match status" value="1"/>
</dbReference>
<name>A0A821GQ44_9BILA</name>
<feature type="region of interest" description="Disordered" evidence="3">
    <location>
        <begin position="150"/>
        <end position="169"/>
    </location>
</feature>
<keyword evidence="2" id="KW-0677">Repeat</keyword>
<keyword evidence="1" id="KW-0880">Kelch repeat</keyword>
<reference evidence="5" key="1">
    <citation type="submission" date="2021-02" db="EMBL/GenBank/DDBJ databases">
        <authorList>
            <person name="Nowell W R."/>
        </authorList>
    </citation>
    <scope>NUCLEOTIDE SEQUENCE</scope>
</reference>
<evidence type="ECO:0000256" key="1">
    <source>
        <dbReference type="ARBA" id="ARBA00022441"/>
    </source>
</evidence>
<gene>
    <name evidence="5" type="ORF">TSG867_LOCUS31659</name>
</gene>